<evidence type="ECO:0000313" key="7">
    <source>
        <dbReference type="EMBL" id="STD18272.1"/>
    </source>
</evidence>
<dbReference type="OrthoDB" id="6520115at2"/>
<gene>
    <name evidence="5" type="primary">yahO</name>
    <name evidence="6" type="ORF">AN696_0210305</name>
    <name evidence="4" type="ORF">L402_02553</name>
    <name evidence="7" type="ORF">NCTC12123_00439</name>
    <name evidence="5" type="ORF">QAA55_006585</name>
</gene>
<name>A0A0F1DKH8_ENTAS</name>
<dbReference type="EMBL" id="AYIP01000009">
    <property type="protein sequence ID" value="ESM32920.1"/>
    <property type="molecule type" value="Genomic_DNA"/>
</dbReference>
<evidence type="ECO:0000313" key="10">
    <source>
        <dbReference type="Proteomes" id="UP000255163"/>
    </source>
</evidence>
<protein>
    <submittedName>
        <fullName evidence="5">DUF1471 family periplasmic protein YahO</fullName>
    </submittedName>
    <submittedName>
        <fullName evidence="7">Protein of uncharacterized function (DUF1471)</fullName>
    </submittedName>
</protein>
<dbReference type="RefSeq" id="WP_023310654.1">
    <property type="nucleotide sequence ID" value="NZ_BLWZ01000006.1"/>
</dbReference>
<dbReference type="InterPro" id="IPR036275">
    <property type="entry name" value="YdgH-like_sf"/>
</dbReference>
<evidence type="ECO:0000313" key="9">
    <source>
        <dbReference type="Proteomes" id="UP000050495"/>
    </source>
</evidence>
<evidence type="ECO:0000313" key="6">
    <source>
        <dbReference type="EMBL" id="OEH18063.1"/>
    </source>
</evidence>
<dbReference type="Proteomes" id="UP001175344">
    <property type="component" value="Unassembled WGS sequence"/>
</dbReference>
<dbReference type="NCBIfam" id="NF007400">
    <property type="entry name" value="PRK09929.1"/>
    <property type="match status" value="1"/>
</dbReference>
<reference evidence="6 9" key="3">
    <citation type="submission" date="2016-04" db="EMBL/GenBank/DDBJ databases">
        <authorList>
            <person name="Osei Sekyere J."/>
            <person name="Sivertsen A."/>
            <person name="Pedersen A.T."/>
            <person name="Sundsfjord A."/>
        </authorList>
    </citation>
    <scope>NUCLEOTIDE SEQUENCE [LARGE SCALE GENOMIC DNA]</scope>
    <source>
        <strain evidence="6 9">ST435:939705067</strain>
    </source>
</reference>
<feature type="signal peptide" evidence="2">
    <location>
        <begin position="1"/>
        <end position="21"/>
    </location>
</feature>
<proteinExistence type="predicted"/>
<dbReference type="EMBL" id="LJEY02000079">
    <property type="protein sequence ID" value="OEH18063.1"/>
    <property type="molecule type" value="Genomic_DNA"/>
</dbReference>
<accession>A0A0F1DKH8</accession>
<evidence type="ECO:0000256" key="1">
    <source>
        <dbReference type="ARBA" id="ARBA00022729"/>
    </source>
</evidence>
<dbReference type="Proteomes" id="UP000255163">
    <property type="component" value="Unassembled WGS sequence"/>
</dbReference>
<feature type="domain" description="YdgH/BhsA/McbA-like" evidence="3">
    <location>
        <begin position="37"/>
        <end position="89"/>
    </location>
</feature>
<reference evidence="4" key="2">
    <citation type="submission" date="2013-09" db="EMBL/GenBank/DDBJ databases">
        <title>The Genome Sequence of Enterobacter cloacae BWH 31.</title>
        <authorList>
            <consortium name="The Broad Institute Genomics Platform"/>
            <consortium name="The Broad Institute Genome Sequencing Center for Infectious Disease"/>
            <person name="Murphy C."/>
            <person name="Cosimi L."/>
            <person name="Cerqueira G."/>
            <person name="Feldgarden M."/>
            <person name="Earl A.M."/>
            <person name="Hung D."/>
            <person name="Onderdonk A.B."/>
            <person name="Kirby J.E."/>
            <person name="Ferraro M.J."/>
            <person name="Hopper D."/>
            <person name="Dekker J.P."/>
            <person name="O'Brien T."/>
            <person name="Huang S."/>
            <person name="Quan V."/>
            <person name="Ernst C."/>
            <person name="Delaney M."/>
            <person name="DuBois A."/>
            <person name="Kim D.S."/>
            <person name="Young S."/>
            <person name="Zeng Q."/>
            <person name="Gargeya S."/>
            <person name="Abouelleil A."/>
            <person name="Alvarado L."/>
            <person name="Chapman S.B."/>
            <person name="Gainer-Dewar J."/>
            <person name="Goldberg J."/>
            <person name="Griggs A."/>
            <person name="Gujja S."/>
            <person name="Hansen M."/>
            <person name="Howarth C."/>
            <person name="Imamovic A."/>
            <person name="Larimer J."/>
            <person name="Pearson M."/>
            <person name="Poon T.W."/>
            <person name="Priest M."/>
            <person name="Roberts A."/>
            <person name="Saif S."/>
            <person name="Shea T.D."/>
            <person name="Sykes S.N."/>
            <person name="Wortman J.R."/>
            <person name="Nusbaum C."/>
            <person name="Birren B.W."/>
        </authorList>
    </citation>
    <scope>NUCLEOTIDE SEQUENCE</scope>
    <source>
        <strain evidence="4">BWH 31</strain>
    </source>
</reference>
<reference evidence="5" key="6">
    <citation type="journal article" date="2023" name="Nat. Commun.">
        <title>Genomic dissection of endemic carbapenem resistance reveals metallo-beta-lactamase dissemination through clonal, plasmid and integron transfer.</title>
        <authorList>
            <person name="Macesic N."/>
            <person name="Hawkey J."/>
            <person name="Vezina B."/>
            <person name="Wisniewski J.A."/>
            <person name="Cottingham H."/>
            <person name="Blakeway L.V."/>
            <person name="Harshegyi T."/>
            <person name="Pragastis K."/>
            <person name="Badoordeen G.Z."/>
            <person name="Dennison A."/>
            <person name="Spelman D.W."/>
            <person name="Jenney A.W.J."/>
            <person name="Peleg A.Y."/>
        </authorList>
    </citation>
    <scope>NUCLEOTIDE SEQUENCE</scope>
    <source>
        <strain evidence="5">CPO239</strain>
    </source>
</reference>
<dbReference type="STRING" id="640513.Entas_1032"/>
<dbReference type="EMBL" id="JARTQQ020000001">
    <property type="protein sequence ID" value="MEC5728080.1"/>
    <property type="molecule type" value="Genomic_DNA"/>
</dbReference>
<dbReference type="Proteomes" id="UP000050495">
    <property type="component" value="Unassembled WGS sequence"/>
</dbReference>
<reference evidence="6" key="4">
    <citation type="journal article" date="2017" name="PLoS ONE">
        <title>Genomic and phenotypic characterisation of fluoroquinolone resistance mechanisms in Enterobacteriaceae in Durban, South Africa.</title>
        <authorList>
            <person name="Osei Sekyere J."/>
            <person name="Amoako D.G."/>
        </authorList>
    </citation>
    <scope>NUCLEOTIDE SEQUENCE</scope>
    <source>
        <strain evidence="6">ST435:939705067</strain>
    </source>
</reference>
<dbReference type="InterPro" id="IPR010854">
    <property type="entry name" value="YdgH/BhsA/McbA-like_dom"/>
</dbReference>
<evidence type="ECO:0000313" key="4">
    <source>
        <dbReference type="EMBL" id="ESM32920.1"/>
    </source>
</evidence>
<dbReference type="Gene3D" id="3.30.1660.10">
    <property type="entry name" value="Flavin-binding protein dodecin"/>
    <property type="match status" value="1"/>
</dbReference>
<dbReference type="Pfam" id="PF07338">
    <property type="entry name" value="YdgH_BhsA-like"/>
    <property type="match status" value="1"/>
</dbReference>
<dbReference type="GeneID" id="93264579"/>
<sequence>MKKTTAILLGTALLFTTNAFAAQLLTKSEFKKVASQYKKIGTVNTSNEVSVDDAKKELIEKADKKGADVLVLTSGNTNNKIHGTANIYKKK</sequence>
<evidence type="ECO:0000259" key="3">
    <source>
        <dbReference type="Pfam" id="PF07338"/>
    </source>
</evidence>
<dbReference type="InterPro" id="IPR025543">
    <property type="entry name" value="Dodecin-like"/>
</dbReference>
<reference evidence="5" key="7">
    <citation type="submission" date="2024-01" db="EMBL/GenBank/DDBJ databases">
        <authorList>
            <person name="Macesic N."/>
        </authorList>
    </citation>
    <scope>NUCLEOTIDE SEQUENCE</scope>
    <source>
        <strain evidence="5">CPO239</strain>
    </source>
</reference>
<evidence type="ECO:0000256" key="2">
    <source>
        <dbReference type="SAM" id="SignalP"/>
    </source>
</evidence>
<reference evidence="7 10" key="5">
    <citation type="submission" date="2018-06" db="EMBL/GenBank/DDBJ databases">
        <authorList>
            <consortium name="Pathogen Informatics"/>
            <person name="Doyle S."/>
        </authorList>
    </citation>
    <scope>NUCLEOTIDE SEQUENCE [LARGE SCALE GENOMIC DNA]</scope>
    <source>
        <strain evidence="7 10">NCTC12123</strain>
    </source>
</reference>
<evidence type="ECO:0000313" key="11">
    <source>
        <dbReference type="Proteomes" id="UP001175344"/>
    </source>
</evidence>
<organism evidence="7 10">
    <name type="scientific">Enterobacter asburiae</name>
    <dbReference type="NCBI Taxonomy" id="61645"/>
    <lineage>
        <taxon>Bacteria</taxon>
        <taxon>Pseudomonadati</taxon>
        <taxon>Pseudomonadota</taxon>
        <taxon>Gammaproteobacteria</taxon>
        <taxon>Enterobacterales</taxon>
        <taxon>Enterobacteriaceae</taxon>
        <taxon>Enterobacter</taxon>
        <taxon>Enterobacter cloacae complex</taxon>
    </lineage>
</organism>
<keyword evidence="1 2" id="KW-0732">Signal</keyword>
<evidence type="ECO:0000313" key="8">
    <source>
        <dbReference type="Proteomes" id="UP000017391"/>
    </source>
</evidence>
<dbReference type="EMBL" id="UFYI01000007">
    <property type="protein sequence ID" value="STD18272.1"/>
    <property type="molecule type" value="Genomic_DNA"/>
</dbReference>
<reference evidence="8" key="1">
    <citation type="submission" date="2013-09" db="EMBL/GenBank/DDBJ databases">
        <title>The Genome Sequence of Enterobacter cloacae BWH 31.</title>
        <authorList>
            <consortium name="The Broad Institute Genomics Platform"/>
            <consortium name="The Broad Institute Genome Sequencing Center for Infectious Disease"/>
            <person name="Murphy C."/>
            <person name="Cosimi L."/>
            <person name="Cerqueira G."/>
            <person name="Feldgarden M."/>
            <person name="Hung D."/>
            <person name="Onderdonk A.B."/>
            <person name="Ferraro M.J."/>
            <person name="Hooper D."/>
            <person name="Dekker J."/>
            <person name="O'Brien T."/>
            <person name="Huang S."/>
            <person name="Quan V."/>
            <person name="Ernst C."/>
            <person name="Delaney M."/>
            <person name="DuBois A."/>
            <person name="Young S.K."/>
            <person name="Zeng Q."/>
            <person name="Gargeya S."/>
            <person name="Fitzgerald M."/>
            <person name="Abouelleil A."/>
            <person name="Alvarado L."/>
            <person name="Berlin A.M."/>
            <person name="Chapman S.B."/>
            <person name="Gainer-Dewar J."/>
            <person name="Goldberg J."/>
            <person name="Gnerre S."/>
            <person name="Griggs A."/>
            <person name="Gujja S."/>
            <person name="Hansen M."/>
            <person name="Howarth C."/>
            <person name="Imamovic A."/>
            <person name="Ireland A."/>
            <person name="Larimer J."/>
            <person name="McCowan C."/>
            <person name="Murphy C."/>
            <person name="Pearson M."/>
            <person name="Poon T.W."/>
            <person name="Priest M."/>
            <person name="Roberts A."/>
            <person name="Saif S."/>
            <person name="Shea T."/>
            <person name="Sykes S."/>
            <person name="Wortman J."/>
            <person name="Nusbaum C."/>
            <person name="Birren B."/>
        </authorList>
    </citation>
    <scope>NUCLEOTIDE SEQUENCE [LARGE SCALE GENOMIC DNA]</scope>
    <source>
        <strain evidence="8">BWH 31</strain>
    </source>
</reference>
<dbReference type="AlphaFoldDB" id="A0A0F1DKH8"/>
<dbReference type="Proteomes" id="UP000017391">
    <property type="component" value="Unassembled WGS sequence"/>
</dbReference>
<evidence type="ECO:0000313" key="5">
    <source>
        <dbReference type="EMBL" id="MEC5728080.1"/>
    </source>
</evidence>
<feature type="chain" id="PRO_5015037756" evidence="2">
    <location>
        <begin position="22"/>
        <end position="91"/>
    </location>
</feature>
<dbReference type="SUPFAM" id="SSF159871">
    <property type="entry name" value="YdgH-like"/>
    <property type="match status" value="1"/>
</dbReference>
<keyword evidence="11" id="KW-1185">Reference proteome</keyword>